<dbReference type="NCBIfam" id="TIGR01891">
    <property type="entry name" value="amidohydrolases"/>
    <property type="match status" value="1"/>
</dbReference>
<evidence type="ECO:0000259" key="2">
    <source>
        <dbReference type="Pfam" id="PF07687"/>
    </source>
</evidence>
<keyword evidence="3" id="KW-1185">Reference proteome</keyword>
<accession>A0ABM0K9A5</accession>
<dbReference type="PANTHER" id="PTHR30575">
    <property type="entry name" value="PEPTIDASE M20"/>
    <property type="match status" value="1"/>
</dbReference>
<comment type="similarity">
    <text evidence="1">Belongs to the peptidase M20A family.</text>
</comment>
<evidence type="ECO:0000313" key="3">
    <source>
        <dbReference type="Proteomes" id="UP000694888"/>
    </source>
</evidence>
<dbReference type="InterPro" id="IPR002933">
    <property type="entry name" value="Peptidase_M20"/>
</dbReference>
<dbReference type="Gene3D" id="3.30.70.360">
    <property type="match status" value="1"/>
</dbReference>
<dbReference type="GeneID" id="101863314"/>
<proteinExistence type="inferred from homology"/>
<protein>
    <recommendedName>
        <fullName evidence="1">Peptidase M20 domain-containing protein 2</fullName>
    </recommendedName>
</protein>
<dbReference type="RefSeq" id="XP_005111932.1">
    <property type="nucleotide sequence ID" value="XM_005111875.3"/>
</dbReference>
<dbReference type="Pfam" id="PF01546">
    <property type="entry name" value="Peptidase_M20"/>
    <property type="match status" value="1"/>
</dbReference>
<dbReference type="SUPFAM" id="SSF55031">
    <property type="entry name" value="Bacterial exopeptidase dimerisation domain"/>
    <property type="match status" value="1"/>
</dbReference>
<dbReference type="Gene3D" id="3.40.630.10">
    <property type="entry name" value="Zn peptidases"/>
    <property type="match status" value="1"/>
</dbReference>
<evidence type="ECO:0000313" key="4">
    <source>
        <dbReference type="RefSeq" id="XP_005111932.1"/>
    </source>
</evidence>
<dbReference type="Pfam" id="PF07687">
    <property type="entry name" value="M20_dimer"/>
    <property type="match status" value="1"/>
</dbReference>
<dbReference type="InterPro" id="IPR011650">
    <property type="entry name" value="Peptidase_M20_dimer"/>
</dbReference>
<gene>
    <name evidence="4" type="primary">LOC101863314</name>
</gene>
<dbReference type="PIRSF" id="PIRSF037226">
    <property type="entry name" value="Amidohydrolase_ACY1L2_prd"/>
    <property type="match status" value="1"/>
</dbReference>
<feature type="domain" description="Peptidase M20 dimerisation" evidence="2">
    <location>
        <begin position="220"/>
        <end position="317"/>
    </location>
</feature>
<reference evidence="4" key="1">
    <citation type="submission" date="2025-08" db="UniProtKB">
        <authorList>
            <consortium name="RefSeq"/>
        </authorList>
    </citation>
    <scope>IDENTIFICATION</scope>
</reference>
<sequence length="450" mass="49645">MVLHVCFRYLARSPRLFLPTSTRSRSVVFQEEKYPVFRQQRYLSSSLRKMTDSKKLACEAIERENSALRALSLDIWDHPELCFNEKHAHAAVTDFLEQRGFQVERHFKLDTAFRATASSKDTDADTPTIGVMCEYDALPGIGHACGHNLIAIMGVSIALGIKEALEQGGVKGKLVVLGCPAEEGGGGKIDLINAGAYDDMDCAIMGHPSQFNLSRPVYVGMCPMSITYKGKASHASSFPWDGVNALDAAVLCYQNVSCMRQHMRPTWRVHGVITHGGEKPNIIPQRSELLYYTRAPTVEELEELKSKVKDCVEGAAKATGCSVEYKFGANAYAPLLSNDILATLYEKNGQNLGIEFENDPTRLSKQGGSTDMGNVSQILPSIHPKYSINTMVAAHTTDFRDKARTEESHDLTLIHSKAMALAAIDVCNDPPLVAQMQAELKQRQHPSARR</sequence>
<organism evidence="3 4">
    <name type="scientific">Aplysia californica</name>
    <name type="common">California sea hare</name>
    <dbReference type="NCBI Taxonomy" id="6500"/>
    <lineage>
        <taxon>Eukaryota</taxon>
        <taxon>Metazoa</taxon>
        <taxon>Spiralia</taxon>
        <taxon>Lophotrochozoa</taxon>
        <taxon>Mollusca</taxon>
        <taxon>Gastropoda</taxon>
        <taxon>Heterobranchia</taxon>
        <taxon>Euthyneura</taxon>
        <taxon>Tectipleura</taxon>
        <taxon>Aplysiida</taxon>
        <taxon>Aplysioidea</taxon>
        <taxon>Aplysiidae</taxon>
        <taxon>Aplysia</taxon>
    </lineage>
</organism>
<dbReference type="CDD" id="cd05672">
    <property type="entry name" value="M20_ACY1L2-like"/>
    <property type="match status" value="1"/>
</dbReference>
<dbReference type="PANTHER" id="PTHR30575:SF0">
    <property type="entry name" value="XAA-ARG DIPEPTIDASE"/>
    <property type="match status" value="1"/>
</dbReference>
<evidence type="ECO:0000256" key="1">
    <source>
        <dbReference type="PIRNR" id="PIRNR037226"/>
    </source>
</evidence>
<dbReference type="SUPFAM" id="SSF53187">
    <property type="entry name" value="Zn-dependent exopeptidases"/>
    <property type="match status" value="1"/>
</dbReference>
<dbReference type="InterPro" id="IPR052030">
    <property type="entry name" value="Peptidase_M20/M20A_hydrolases"/>
</dbReference>
<dbReference type="InterPro" id="IPR036264">
    <property type="entry name" value="Bact_exopeptidase_dim_dom"/>
</dbReference>
<dbReference type="InterPro" id="IPR017439">
    <property type="entry name" value="Amidohydrolase"/>
</dbReference>
<dbReference type="Proteomes" id="UP000694888">
    <property type="component" value="Unplaced"/>
</dbReference>
<dbReference type="InterPro" id="IPR017144">
    <property type="entry name" value="Xaa-Arg_dipeptidase"/>
</dbReference>
<name>A0ABM0K9A5_APLCA</name>